<gene>
    <name evidence="2" type="ORF">TVAG_094700</name>
</gene>
<keyword evidence="3" id="KW-1185">Reference proteome</keyword>
<sequence length="955" mass="107494">MSEAKKDSIFILLQVQNDTAMKTFQNVMKTSFPATHIICPMKNAVDMASKGKPALIKPPTPDALSLQGDLVSIVVHNWLANQQKKPVQKDKAKPKPNPKAKGAKQQEPVNEQTPRTEPEIKGRNFIYITDYPKMPEQLIGMQSACIPVVCALSIEVQAAETDKHPPASTSTPSLDFRTAFSDHLPILSFTLAQTGTNEDIAQNILNSIYKNYNAYQAFHKETIDVKTVTIPKYPPDPVAVPQLPVEKQSKKEGKAGAPSTPVQETPSPQDEALKEAYKQEIFKEISEFLKNANNPIFSNQFQHQATLLPKYQLPATLKPIFSHRPDYKDPFIFTMRSAAAKNKISYDDIFSVYVVKKFEELVGYPVGERRHAELIPLELLPNVIAPLIGAYPNFKWGDFAGTTLLAFFHSIPKSNFPVSTISENFHLPVPKGFGKWLEESKEEFPDTCDDPPAETEFGANAGREQEFCNLPSPTSTRQKQVYFDESGLKVESYPVKSEGQLSANFLVSYNKSSLSFNMQQRNSSGTNGEEEDDDQLEVNINIRGALSKNCDFNFEHSPSQATLSLFTKGATIISTENDTITMIGAPGEQKRAVTSEGQLIKFTPKPVIYMLDGSIETFDGETWHLIDSEGKAFVKTSNDEWTRDKANDATCETIQTHFTKRQVSTHSNGVSIINDEDETTIVYPDGSKYYTNAKKWTNSALPDVIFAENKKMIVENEAFKATFESNNNITIDTKDNECSMNLLKKSGHIIYYFGQFRSVMTMIDLFTGTVANAGARRCVYYLTEDWQWALGHQLCSKKEIVQHFQDGDFVERLQKVDTCDQDELTQIVSNGHKPRLFVITNDGVCTHVSELISASDFQQAAELSSSRIAKDGEKDVMLWFDTEPKSYREMQIWTKMSDEEKNQIIKAIEDEKKAEELRVQILDSVGDPKWRELETKQKAEEDDVLEFLKTRITCN</sequence>
<dbReference type="EMBL" id="DS114081">
    <property type="protein sequence ID" value="EAX90801.1"/>
    <property type="molecule type" value="Genomic_DNA"/>
</dbReference>
<feature type="region of interest" description="Disordered" evidence="1">
    <location>
        <begin position="83"/>
        <end position="118"/>
    </location>
</feature>
<evidence type="ECO:0000313" key="2">
    <source>
        <dbReference type="EMBL" id="EAX90801.1"/>
    </source>
</evidence>
<dbReference type="OrthoDB" id="10487683at2759"/>
<feature type="region of interest" description="Disordered" evidence="1">
    <location>
        <begin position="247"/>
        <end position="269"/>
    </location>
</feature>
<dbReference type="InParanoid" id="A2FW99"/>
<organism evidence="2 3">
    <name type="scientific">Trichomonas vaginalis (strain ATCC PRA-98 / G3)</name>
    <dbReference type="NCBI Taxonomy" id="412133"/>
    <lineage>
        <taxon>Eukaryota</taxon>
        <taxon>Metamonada</taxon>
        <taxon>Parabasalia</taxon>
        <taxon>Trichomonadida</taxon>
        <taxon>Trichomonadidae</taxon>
        <taxon>Trichomonas</taxon>
    </lineage>
</organism>
<dbReference type="VEuPathDB" id="TrichDB:TVAGG3_0173830"/>
<dbReference type="SMR" id="A2FW99"/>
<reference evidence="2" key="2">
    <citation type="journal article" date="2007" name="Science">
        <title>Draft genome sequence of the sexually transmitted pathogen Trichomonas vaginalis.</title>
        <authorList>
            <person name="Carlton J.M."/>
            <person name="Hirt R.P."/>
            <person name="Silva J.C."/>
            <person name="Delcher A.L."/>
            <person name="Schatz M."/>
            <person name="Zhao Q."/>
            <person name="Wortman J.R."/>
            <person name="Bidwell S.L."/>
            <person name="Alsmark U.C.M."/>
            <person name="Besteiro S."/>
            <person name="Sicheritz-Ponten T."/>
            <person name="Noel C.J."/>
            <person name="Dacks J.B."/>
            <person name="Foster P.G."/>
            <person name="Simillion C."/>
            <person name="Van de Peer Y."/>
            <person name="Miranda-Saavedra D."/>
            <person name="Barton G.J."/>
            <person name="Westrop G.D."/>
            <person name="Mueller S."/>
            <person name="Dessi D."/>
            <person name="Fiori P.L."/>
            <person name="Ren Q."/>
            <person name="Paulsen I."/>
            <person name="Zhang H."/>
            <person name="Bastida-Corcuera F.D."/>
            <person name="Simoes-Barbosa A."/>
            <person name="Brown M.T."/>
            <person name="Hayes R.D."/>
            <person name="Mukherjee M."/>
            <person name="Okumura C.Y."/>
            <person name="Schneider R."/>
            <person name="Smith A.J."/>
            <person name="Vanacova S."/>
            <person name="Villalvazo M."/>
            <person name="Haas B.J."/>
            <person name="Pertea M."/>
            <person name="Feldblyum T.V."/>
            <person name="Utterback T.R."/>
            <person name="Shu C.L."/>
            <person name="Osoegawa K."/>
            <person name="de Jong P.J."/>
            <person name="Hrdy I."/>
            <person name="Horvathova L."/>
            <person name="Zubacova Z."/>
            <person name="Dolezal P."/>
            <person name="Malik S.B."/>
            <person name="Logsdon J.M. Jr."/>
            <person name="Henze K."/>
            <person name="Gupta A."/>
            <person name="Wang C.C."/>
            <person name="Dunne R.L."/>
            <person name="Upcroft J.A."/>
            <person name="Upcroft P."/>
            <person name="White O."/>
            <person name="Salzberg S.L."/>
            <person name="Tang P."/>
            <person name="Chiu C.-H."/>
            <person name="Lee Y.-S."/>
            <person name="Embley T.M."/>
            <person name="Coombs G.H."/>
            <person name="Mottram J.C."/>
            <person name="Tachezy J."/>
            <person name="Fraser-Liggett C.M."/>
            <person name="Johnson P.J."/>
        </authorList>
    </citation>
    <scope>NUCLEOTIDE SEQUENCE [LARGE SCALE GENOMIC DNA]</scope>
    <source>
        <strain evidence="2">G3</strain>
    </source>
</reference>
<dbReference type="Proteomes" id="UP000001542">
    <property type="component" value="Unassembled WGS sequence"/>
</dbReference>
<evidence type="ECO:0000256" key="1">
    <source>
        <dbReference type="SAM" id="MobiDB-lite"/>
    </source>
</evidence>
<reference evidence="2" key="1">
    <citation type="submission" date="2006-10" db="EMBL/GenBank/DDBJ databases">
        <authorList>
            <person name="Amadeo P."/>
            <person name="Zhao Q."/>
            <person name="Wortman J."/>
            <person name="Fraser-Liggett C."/>
            <person name="Carlton J."/>
        </authorList>
    </citation>
    <scope>NUCLEOTIDE SEQUENCE</scope>
    <source>
        <strain evidence="2">G3</strain>
    </source>
</reference>
<dbReference type="RefSeq" id="XP_001303731.1">
    <property type="nucleotide sequence ID" value="XM_001303730.1"/>
</dbReference>
<evidence type="ECO:0000313" key="3">
    <source>
        <dbReference type="Proteomes" id="UP000001542"/>
    </source>
</evidence>
<dbReference type="AlphaFoldDB" id="A2FW99"/>
<dbReference type="KEGG" id="tva:4748492"/>
<dbReference type="VEuPathDB" id="TrichDB:TVAG_094700"/>
<proteinExistence type="predicted"/>
<name>A2FW99_TRIV3</name>
<accession>A2FW99</accession>
<protein>
    <submittedName>
        <fullName evidence="2">Uncharacterized protein</fullName>
    </submittedName>
</protein>